<dbReference type="InterPro" id="IPR006600">
    <property type="entry name" value="HTH_CenpB_DNA-bd_dom"/>
</dbReference>
<dbReference type="SUPFAM" id="SSF46689">
    <property type="entry name" value="Homeodomain-like"/>
    <property type="match status" value="1"/>
</dbReference>
<dbReference type="InterPro" id="IPR036397">
    <property type="entry name" value="RNaseH_sf"/>
</dbReference>
<dbReference type="InterPro" id="IPR004875">
    <property type="entry name" value="DDE_SF_endonuclease_dom"/>
</dbReference>
<organism evidence="3 4">
    <name type="scientific">Cetraspora pellucida</name>
    <dbReference type="NCBI Taxonomy" id="1433469"/>
    <lineage>
        <taxon>Eukaryota</taxon>
        <taxon>Fungi</taxon>
        <taxon>Fungi incertae sedis</taxon>
        <taxon>Mucoromycota</taxon>
        <taxon>Glomeromycotina</taxon>
        <taxon>Glomeromycetes</taxon>
        <taxon>Diversisporales</taxon>
        <taxon>Gigasporaceae</taxon>
        <taxon>Cetraspora</taxon>
    </lineage>
</organism>
<dbReference type="PROSITE" id="PS51253">
    <property type="entry name" value="HTH_CENPB"/>
    <property type="match status" value="1"/>
</dbReference>
<dbReference type="PANTHER" id="PTHR19303:SF73">
    <property type="entry name" value="PROTEIN PDC2"/>
    <property type="match status" value="1"/>
</dbReference>
<keyword evidence="1" id="KW-0238">DNA-binding</keyword>
<dbReference type="AlphaFoldDB" id="A0A9N9PC47"/>
<dbReference type="SMART" id="SM00674">
    <property type="entry name" value="CENPB"/>
    <property type="match status" value="1"/>
</dbReference>
<proteinExistence type="predicted"/>
<dbReference type="OrthoDB" id="2433378at2759"/>
<keyword evidence="4" id="KW-1185">Reference proteome</keyword>
<dbReference type="EMBL" id="CAJVQA010036194">
    <property type="protein sequence ID" value="CAG8808151.1"/>
    <property type="molecule type" value="Genomic_DNA"/>
</dbReference>
<feature type="non-terminal residue" evidence="3">
    <location>
        <position position="1"/>
    </location>
</feature>
<dbReference type="Gene3D" id="1.10.10.60">
    <property type="entry name" value="Homeodomain-like"/>
    <property type="match status" value="2"/>
</dbReference>
<protein>
    <submittedName>
        <fullName evidence="3">14182_t:CDS:1</fullName>
    </submittedName>
</protein>
<dbReference type="GO" id="GO:0005634">
    <property type="term" value="C:nucleus"/>
    <property type="evidence" value="ECO:0007669"/>
    <property type="project" value="TreeGrafter"/>
</dbReference>
<dbReference type="InterPro" id="IPR050863">
    <property type="entry name" value="CenT-Element_Derived"/>
</dbReference>
<name>A0A9N9PC47_9GLOM</name>
<dbReference type="Pfam" id="PF03184">
    <property type="entry name" value="DDE_1"/>
    <property type="match status" value="1"/>
</dbReference>
<dbReference type="GO" id="GO:0003677">
    <property type="term" value="F:DNA binding"/>
    <property type="evidence" value="ECO:0007669"/>
    <property type="project" value="UniProtKB-KW"/>
</dbReference>
<dbReference type="Proteomes" id="UP000789759">
    <property type="component" value="Unassembled WGS sequence"/>
</dbReference>
<evidence type="ECO:0000313" key="3">
    <source>
        <dbReference type="EMBL" id="CAG8808151.1"/>
    </source>
</evidence>
<dbReference type="Gene3D" id="3.30.420.10">
    <property type="entry name" value="Ribonuclease H-like superfamily/Ribonuclease H"/>
    <property type="match status" value="1"/>
</dbReference>
<gene>
    <name evidence="3" type="ORF">CPELLU_LOCUS18361</name>
</gene>
<accession>A0A9N9PC47</accession>
<dbReference type="PANTHER" id="PTHR19303">
    <property type="entry name" value="TRANSPOSON"/>
    <property type="match status" value="1"/>
</dbReference>
<evidence type="ECO:0000313" key="4">
    <source>
        <dbReference type="Proteomes" id="UP000789759"/>
    </source>
</evidence>
<evidence type="ECO:0000259" key="2">
    <source>
        <dbReference type="PROSITE" id="PS51253"/>
    </source>
</evidence>
<comment type="caution">
    <text evidence="3">The sequence shown here is derived from an EMBL/GenBank/DDBJ whole genome shotgun (WGS) entry which is preliminary data.</text>
</comment>
<dbReference type="Pfam" id="PF03221">
    <property type="entry name" value="HTH_Tnp_Tc5"/>
    <property type="match status" value="1"/>
</dbReference>
<reference evidence="3" key="1">
    <citation type="submission" date="2021-06" db="EMBL/GenBank/DDBJ databases">
        <authorList>
            <person name="Kallberg Y."/>
            <person name="Tangrot J."/>
            <person name="Rosling A."/>
        </authorList>
    </citation>
    <scope>NUCLEOTIDE SEQUENCE</scope>
    <source>
        <strain evidence="3">FL966</strain>
    </source>
</reference>
<dbReference type="InterPro" id="IPR009057">
    <property type="entry name" value="Homeodomain-like_sf"/>
</dbReference>
<sequence length="434" mass="50223">MSSSKRKEKTTLNNQQRKDIITYKEKNPNISHVDLVSWVKKNMGLDIHPSTIGHLIKNKDNVEDNLSAKRQKTVQYPDLKNALLEWILQNQDQIILSDDIIIEKAKYYAQLLKISDCSLKFSHGWLFKFKKRHSLNQITKHGEDASVDDTVIAVAIPKLREILEPDTMLATKSLKGKKKNKEQLTVALCVNADRTDKIKPFMNTILFQQWLKDFDLKMAGHKIILLIDGAKCHSFSNLNLKNTTVHHLPPNTTSRLQPLDAGIIMSFKRRYKTRNDDKMNVLTAIRFIAKAWREVSSETVFNCFRHTGILPVDLNEEEGDEVLDDDNIELMKELRENIEALQFRNVMDLEEYIDHPEEKEIYGVLSDQEIVNLVTNPEPEKDKSDEDDDSTEMCQVTHNEALNTIDSLEQYLLQQDLWDTTRSKHEEALSNLQE</sequence>
<evidence type="ECO:0000256" key="1">
    <source>
        <dbReference type="ARBA" id="ARBA00023125"/>
    </source>
</evidence>
<feature type="domain" description="HTH CENPB-type" evidence="2">
    <location>
        <begin position="67"/>
        <end position="139"/>
    </location>
</feature>